<evidence type="ECO:0000256" key="1">
    <source>
        <dbReference type="SAM" id="Phobius"/>
    </source>
</evidence>
<proteinExistence type="predicted"/>
<evidence type="ECO:0000313" key="3">
    <source>
        <dbReference type="Proteomes" id="UP000186666"/>
    </source>
</evidence>
<dbReference type="EMBL" id="FTNK01000012">
    <property type="protein sequence ID" value="SIR37741.1"/>
    <property type="molecule type" value="Genomic_DNA"/>
</dbReference>
<comment type="caution">
    <text evidence="2">The sequence shown here is derived from an EMBL/GenBank/DDBJ whole genome shotgun (WGS) entry which is preliminary data.</text>
</comment>
<evidence type="ECO:0008006" key="4">
    <source>
        <dbReference type="Google" id="ProtNLM"/>
    </source>
</evidence>
<reference evidence="2 3" key="1">
    <citation type="submission" date="2017-01" db="EMBL/GenBank/DDBJ databases">
        <authorList>
            <person name="Varghese N."/>
            <person name="Submissions S."/>
        </authorList>
    </citation>
    <scope>NUCLEOTIDE SEQUENCE [LARGE SCALE GENOMIC DNA]</scope>
    <source>
        <strain evidence="2 3">ATCC 23464</strain>
    </source>
</reference>
<keyword evidence="3" id="KW-1185">Reference proteome</keyword>
<keyword evidence="1" id="KW-0472">Membrane</keyword>
<organism evidence="2 3">
    <name type="scientific">Paenibacillus macquariensis</name>
    <dbReference type="NCBI Taxonomy" id="948756"/>
    <lineage>
        <taxon>Bacteria</taxon>
        <taxon>Bacillati</taxon>
        <taxon>Bacillota</taxon>
        <taxon>Bacilli</taxon>
        <taxon>Bacillales</taxon>
        <taxon>Paenibacillaceae</taxon>
        <taxon>Paenibacillus</taxon>
    </lineage>
</organism>
<protein>
    <recommendedName>
        <fullName evidence="4">DUF304 domain-containing protein</fullName>
    </recommendedName>
</protein>
<keyword evidence="1" id="KW-1133">Transmembrane helix</keyword>
<keyword evidence="1" id="KW-0812">Transmembrane</keyword>
<evidence type="ECO:0000313" key="2">
    <source>
        <dbReference type="EMBL" id="SIR37741.1"/>
    </source>
</evidence>
<dbReference type="Proteomes" id="UP000186666">
    <property type="component" value="Unassembled WGS sequence"/>
</dbReference>
<name>A0ABY1K7J9_9BACL</name>
<dbReference type="RefSeq" id="WP_068586508.1">
    <property type="nucleotide sequence ID" value="NZ_FTNK01000012.1"/>
</dbReference>
<accession>A0ABY1K7J9</accession>
<sequence>MQQMMLQNTKFKIQYPSGNSQILGISMLLIISMTWLIRQIQNDYTPQSILYLGGAQILIYTIVLIIFIYRKSMKTTLLMISRDSLFINDRIVEANEIKMLMVTGYFRPLLGIRPTDKKYVPTNLCFRFLEEEDQGMKELKNWAEQNQIPFLQKGFTRWI</sequence>
<feature type="transmembrane region" description="Helical" evidence="1">
    <location>
        <begin position="49"/>
        <end position="69"/>
    </location>
</feature>
<feature type="transmembrane region" description="Helical" evidence="1">
    <location>
        <begin position="21"/>
        <end position="37"/>
    </location>
</feature>
<gene>
    <name evidence="2" type="ORF">SAMN05421578_11268</name>
</gene>